<dbReference type="AlphaFoldDB" id="A0A2K9P4U7"/>
<name>A0A2K9P4U7_9FIRM</name>
<dbReference type="Pfam" id="PF00106">
    <property type="entry name" value="adh_short"/>
    <property type="match status" value="1"/>
</dbReference>
<evidence type="ECO:0000256" key="3">
    <source>
        <dbReference type="RuleBase" id="RU000363"/>
    </source>
</evidence>
<dbReference type="EMBL" id="CP020991">
    <property type="protein sequence ID" value="AUO20282.1"/>
    <property type="molecule type" value="Genomic_DNA"/>
</dbReference>
<dbReference type="PANTHER" id="PTHR42901">
    <property type="entry name" value="ALCOHOL DEHYDROGENASE"/>
    <property type="match status" value="1"/>
</dbReference>
<dbReference type="PANTHER" id="PTHR42901:SF1">
    <property type="entry name" value="ALCOHOL DEHYDROGENASE"/>
    <property type="match status" value="1"/>
</dbReference>
<dbReference type="PIRSF" id="PIRSF000126">
    <property type="entry name" value="11-beta-HSD1"/>
    <property type="match status" value="1"/>
</dbReference>
<dbReference type="GeneID" id="98063512"/>
<dbReference type="InterPro" id="IPR002347">
    <property type="entry name" value="SDR_fam"/>
</dbReference>
<protein>
    <submittedName>
        <fullName evidence="4">3-oxoacyl-(Acyl-carrier-protein) reductase</fullName>
    </submittedName>
</protein>
<evidence type="ECO:0000313" key="4">
    <source>
        <dbReference type="EMBL" id="AUO20282.1"/>
    </source>
</evidence>
<dbReference type="KEGG" id="mpec:B9O19_02140"/>
<sequence>MKALVTGASSGIGRDIAEKLSDLGYDIILVGRNNERLQKTADSLKTKSYIISSDLSDKNACLELYQNVQGIANEDDLEIVINNAGFGLFGEFNNTNINTELNMIDTNITALHILTKLFLNDFIKKDRGYILNVASSAAFMPGPLMATYYSTKAYVLRLTQAIAMELRQSGSNVYIGALCPGPVNTSFNNTAGVKFAIKGLKSADVASYAVKKMFKKKTVIIPGTTMKLGKFGLRFLSDRLAAKVAYNIQRSKG</sequence>
<keyword evidence="2" id="KW-0560">Oxidoreductase</keyword>
<reference evidence="4 5" key="1">
    <citation type="submission" date="2017-04" db="EMBL/GenBank/DDBJ databases">
        <title>Monoglobus pectinilyticus 14 draft genome.</title>
        <authorList>
            <person name="Kim C."/>
            <person name="Rosendale D.I."/>
            <person name="Kelly W.J."/>
            <person name="Tannock G.W."/>
            <person name="Patchett M.L."/>
            <person name="Jordens J.Z."/>
        </authorList>
    </citation>
    <scope>NUCLEOTIDE SEQUENCE [LARGE SCALE GENOMIC DNA]</scope>
    <source>
        <strain evidence="4 5">14</strain>
    </source>
</reference>
<dbReference type="Gene3D" id="3.40.50.720">
    <property type="entry name" value="NAD(P)-binding Rossmann-like Domain"/>
    <property type="match status" value="1"/>
</dbReference>
<dbReference type="PRINTS" id="PR00080">
    <property type="entry name" value="SDRFAMILY"/>
</dbReference>
<gene>
    <name evidence="4" type="ORF">B9O19_02140</name>
</gene>
<dbReference type="InterPro" id="IPR036291">
    <property type="entry name" value="NAD(P)-bd_dom_sf"/>
</dbReference>
<comment type="similarity">
    <text evidence="1 3">Belongs to the short-chain dehydrogenases/reductases (SDR) family.</text>
</comment>
<dbReference type="Proteomes" id="UP000235589">
    <property type="component" value="Chromosome"/>
</dbReference>
<organism evidence="4 5">
    <name type="scientific">Monoglobus pectinilyticus</name>
    <dbReference type="NCBI Taxonomy" id="1981510"/>
    <lineage>
        <taxon>Bacteria</taxon>
        <taxon>Bacillati</taxon>
        <taxon>Bacillota</taxon>
        <taxon>Clostridia</taxon>
        <taxon>Monoglobales</taxon>
        <taxon>Monoglobaceae</taxon>
        <taxon>Monoglobus</taxon>
    </lineage>
</organism>
<evidence type="ECO:0000256" key="1">
    <source>
        <dbReference type="ARBA" id="ARBA00006484"/>
    </source>
</evidence>
<dbReference type="GO" id="GO:0016491">
    <property type="term" value="F:oxidoreductase activity"/>
    <property type="evidence" value="ECO:0007669"/>
    <property type="project" value="UniProtKB-KW"/>
</dbReference>
<evidence type="ECO:0000256" key="2">
    <source>
        <dbReference type="ARBA" id="ARBA00023002"/>
    </source>
</evidence>
<dbReference type="PRINTS" id="PR00081">
    <property type="entry name" value="GDHRDH"/>
</dbReference>
<dbReference type="RefSeq" id="WP_102366413.1">
    <property type="nucleotide sequence ID" value="NZ_CP020991.1"/>
</dbReference>
<proteinExistence type="inferred from homology"/>
<evidence type="ECO:0000313" key="5">
    <source>
        <dbReference type="Proteomes" id="UP000235589"/>
    </source>
</evidence>
<dbReference type="SUPFAM" id="SSF51735">
    <property type="entry name" value="NAD(P)-binding Rossmann-fold domains"/>
    <property type="match status" value="1"/>
</dbReference>
<dbReference type="OrthoDB" id="9808814at2"/>
<keyword evidence="5" id="KW-1185">Reference proteome</keyword>
<accession>A0A2K9P4U7</accession>
<dbReference type="CDD" id="cd05233">
    <property type="entry name" value="SDR_c"/>
    <property type="match status" value="1"/>
</dbReference>